<evidence type="ECO:0000313" key="8">
    <source>
        <dbReference type="Proteomes" id="UP000539313"/>
    </source>
</evidence>
<dbReference type="GO" id="GO:0005886">
    <property type="term" value="C:plasma membrane"/>
    <property type="evidence" value="ECO:0007669"/>
    <property type="project" value="UniProtKB-SubCell"/>
</dbReference>
<keyword evidence="5 6" id="KW-0472">Membrane</keyword>
<name>A0A7W3R8Q7_9ACTN</name>
<protein>
    <submittedName>
        <fullName evidence="7">O-antigen/teichoic acid export membrane protein</fullName>
    </submittedName>
</protein>
<dbReference type="Pfam" id="PF01943">
    <property type="entry name" value="Polysacc_synt"/>
    <property type="match status" value="1"/>
</dbReference>
<feature type="transmembrane region" description="Helical" evidence="6">
    <location>
        <begin position="179"/>
        <end position="196"/>
    </location>
</feature>
<keyword evidence="8" id="KW-1185">Reference proteome</keyword>
<feature type="transmembrane region" description="Helical" evidence="6">
    <location>
        <begin position="319"/>
        <end position="345"/>
    </location>
</feature>
<comment type="caution">
    <text evidence="7">The sequence shown here is derived from an EMBL/GenBank/DDBJ whole genome shotgun (WGS) entry which is preliminary data.</text>
</comment>
<evidence type="ECO:0000256" key="3">
    <source>
        <dbReference type="ARBA" id="ARBA00022692"/>
    </source>
</evidence>
<accession>A0A7W3R8Q7</accession>
<feature type="transmembrane region" description="Helical" evidence="6">
    <location>
        <begin position="94"/>
        <end position="118"/>
    </location>
</feature>
<dbReference type="PANTHER" id="PTHR30250:SF27">
    <property type="entry name" value="POLYSACCHARIDE BIOSYNTHESIS PROTEIN"/>
    <property type="match status" value="1"/>
</dbReference>
<evidence type="ECO:0000256" key="6">
    <source>
        <dbReference type="SAM" id="Phobius"/>
    </source>
</evidence>
<dbReference type="AlphaFoldDB" id="A0A7W3R8Q7"/>
<dbReference type="PANTHER" id="PTHR30250">
    <property type="entry name" value="PST FAMILY PREDICTED COLANIC ACID TRANSPORTER"/>
    <property type="match status" value="1"/>
</dbReference>
<dbReference type="InterPro" id="IPR050833">
    <property type="entry name" value="Poly_Biosynth_Transport"/>
</dbReference>
<keyword evidence="3 6" id="KW-0812">Transmembrane</keyword>
<reference evidence="7 8" key="1">
    <citation type="submission" date="2020-08" db="EMBL/GenBank/DDBJ databases">
        <title>Sequencing the genomes of 1000 actinobacteria strains.</title>
        <authorList>
            <person name="Klenk H.-P."/>
        </authorList>
    </citation>
    <scope>NUCLEOTIDE SEQUENCE [LARGE SCALE GENOMIC DNA]</scope>
    <source>
        <strain evidence="7 8">DSM 45823</strain>
    </source>
</reference>
<comment type="subcellular location">
    <subcellularLocation>
        <location evidence="1">Cell membrane</location>
        <topology evidence="1">Multi-pass membrane protein</topology>
    </subcellularLocation>
</comment>
<feature type="transmembrane region" description="Helical" evidence="6">
    <location>
        <begin position="445"/>
        <end position="464"/>
    </location>
</feature>
<sequence>MTVTGKQQPARGRADLRSLARGGTLNMVGAAVTAAAQFLAVAAVTRGFSPREAGIFFAATTVFLVGLALARLGTDIGLVYHIARARALDATGRAAAFVRTAVPPVLVAATLTGAVLWAFAPRLAAWSVDGDPGHFVGYLRVLAIFLPIAAMSDTALAATRGFREMRPTVLVESIGRQTIQLTALVTVSLAGSGALLGLAWAGPYAFTAVAAALWLRAMLRRHTAGAPPSASAGTGREFWGYTWPRAVAALAQLILLRFDIVLVAALLGPVEAAVYTAATRYILVGQIGNQALGQAVAPQLSEVLARGDRRAAADLYQTATAWLVLITWPLYLMLASFAPFALRLFGEGYETGADVVLVLSLTMLFATICGQVDTVLIMAGRTTWNLANIVTAMTVNIVADLILIPRIGIVGAAAGWAIALVVKNVVPLAQIAFALRLHPFGRGTLTAAALAALSFGLLPLAVRLTAGDGFAAVLAAGAAGLALYAAGCRWRRDALRLRELRRARRGGNRPEPAS</sequence>
<keyword evidence="4 6" id="KW-1133">Transmembrane helix</keyword>
<evidence type="ECO:0000256" key="5">
    <source>
        <dbReference type="ARBA" id="ARBA00023136"/>
    </source>
</evidence>
<dbReference type="InterPro" id="IPR002797">
    <property type="entry name" value="Polysacc_synth"/>
</dbReference>
<feature type="transmembrane region" description="Helical" evidence="6">
    <location>
        <begin position="357"/>
        <end position="379"/>
    </location>
</feature>
<feature type="transmembrane region" description="Helical" evidence="6">
    <location>
        <begin position="27"/>
        <end position="48"/>
    </location>
</feature>
<feature type="transmembrane region" description="Helical" evidence="6">
    <location>
        <begin position="413"/>
        <end position="433"/>
    </location>
</feature>
<feature type="transmembrane region" description="Helical" evidence="6">
    <location>
        <begin position="138"/>
        <end position="158"/>
    </location>
</feature>
<dbReference type="Proteomes" id="UP000539313">
    <property type="component" value="Unassembled WGS sequence"/>
</dbReference>
<feature type="transmembrane region" description="Helical" evidence="6">
    <location>
        <begin position="54"/>
        <end position="73"/>
    </location>
</feature>
<evidence type="ECO:0000256" key="2">
    <source>
        <dbReference type="ARBA" id="ARBA00022475"/>
    </source>
</evidence>
<evidence type="ECO:0000256" key="4">
    <source>
        <dbReference type="ARBA" id="ARBA00022989"/>
    </source>
</evidence>
<organism evidence="7 8">
    <name type="scientific">Thermomonospora cellulosilytica</name>
    <dbReference type="NCBI Taxonomy" id="1411118"/>
    <lineage>
        <taxon>Bacteria</taxon>
        <taxon>Bacillati</taxon>
        <taxon>Actinomycetota</taxon>
        <taxon>Actinomycetes</taxon>
        <taxon>Streptosporangiales</taxon>
        <taxon>Thermomonosporaceae</taxon>
        <taxon>Thermomonospora</taxon>
    </lineage>
</organism>
<feature type="transmembrane region" description="Helical" evidence="6">
    <location>
        <begin position="470"/>
        <end position="488"/>
    </location>
</feature>
<feature type="transmembrane region" description="Helical" evidence="6">
    <location>
        <begin position="386"/>
        <end position="407"/>
    </location>
</feature>
<keyword evidence="2" id="KW-1003">Cell membrane</keyword>
<evidence type="ECO:0000313" key="7">
    <source>
        <dbReference type="EMBL" id="MBA9003555.1"/>
    </source>
</evidence>
<dbReference type="RefSeq" id="WP_182705269.1">
    <property type="nucleotide sequence ID" value="NZ_JACJII010000001.1"/>
</dbReference>
<evidence type="ECO:0000256" key="1">
    <source>
        <dbReference type="ARBA" id="ARBA00004651"/>
    </source>
</evidence>
<proteinExistence type="predicted"/>
<gene>
    <name evidence="7" type="ORF">HNR21_002437</name>
</gene>
<dbReference type="EMBL" id="JACJII010000001">
    <property type="protein sequence ID" value="MBA9003555.1"/>
    <property type="molecule type" value="Genomic_DNA"/>
</dbReference>